<dbReference type="SUPFAM" id="SSF54862">
    <property type="entry name" value="4Fe-4S ferredoxins"/>
    <property type="match status" value="1"/>
</dbReference>
<keyword evidence="6" id="KW-1185">Reference proteome</keyword>
<dbReference type="Pfam" id="PF14691">
    <property type="entry name" value="Fer4_20"/>
    <property type="match status" value="1"/>
</dbReference>
<accession>A0A1M6GBC2</accession>
<dbReference type="InterPro" id="IPR036188">
    <property type="entry name" value="FAD/NAD-bd_sf"/>
</dbReference>
<dbReference type="GO" id="GO:0051536">
    <property type="term" value="F:iron-sulfur cluster binding"/>
    <property type="evidence" value="ECO:0007669"/>
    <property type="project" value="UniProtKB-KW"/>
</dbReference>
<dbReference type="GO" id="GO:0046872">
    <property type="term" value="F:metal ion binding"/>
    <property type="evidence" value="ECO:0007669"/>
    <property type="project" value="UniProtKB-KW"/>
</dbReference>
<dbReference type="Gene3D" id="3.50.50.60">
    <property type="entry name" value="FAD/NAD(P)-binding domain"/>
    <property type="match status" value="2"/>
</dbReference>
<keyword evidence="1" id="KW-0479">Metal-binding</keyword>
<dbReference type="InterPro" id="IPR028261">
    <property type="entry name" value="DPD_II"/>
</dbReference>
<feature type="domain" description="4Fe-4S ferredoxin-type" evidence="4">
    <location>
        <begin position="743"/>
        <end position="772"/>
    </location>
</feature>
<dbReference type="RefSeq" id="WP_072907392.1">
    <property type="nucleotide sequence ID" value="NZ_FQZT01000004.1"/>
</dbReference>
<dbReference type="SUPFAM" id="SSF69336">
    <property type="entry name" value="Alpha subunit of glutamate synthase, C-terminal domain"/>
    <property type="match status" value="1"/>
</dbReference>
<evidence type="ECO:0000256" key="3">
    <source>
        <dbReference type="ARBA" id="ARBA00023014"/>
    </source>
</evidence>
<dbReference type="InterPro" id="IPR017900">
    <property type="entry name" value="4Fe4S_Fe_S_CS"/>
</dbReference>
<protein>
    <submittedName>
        <fullName evidence="5">Glutamate synthase (NADPH) GltB3 subunit</fullName>
    </submittedName>
</protein>
<keyword evidence="3" id="KW-0411">Iron-sulfur</keyword>
<evidence type="ECO:0000256" key="1">
    <source>
        <dbReference type="ARBA" id="ARBA00022723"/>
    </source>
</evidence>
<dbReference type="PANTHER" id="PTHR43100">
    <property type="entry name" value="GLUTAMATE SYNTHASE [NADPH] SMALL CHAIN"/>
    <property type="match status" value="1"/>
</dbReference>
<organism evidence="5 6">
    <name type="scientific">Malonomonas rubra DSM 5091</name>
    <dbReference type="NCBI Taxonomy" id="1122189"/>
    <lineage>
        <taxon>Bacteria</taxon>
        <taxon>Pseudomonadati</taxon>
        <taxon>Thermodesulfobacteriota</taxon>
        <taxon>Desulfuromonadia</taxon>
        <taxon>Desulfuromonadales</taxon>
        <taxon>Geopsychrobacteraceae</taxon>
        <taxon>Malonomonas</taxon>
    </lineage>
</organism>
<dbReference type="InterPro" id="IPR036485">
    <property type="entry name" value="Glu_synth_asu_C_sf"/>
</dbReference>
<dbReference type="PRINTS" id="PR00368">
    <property type="entry name" value="FADPNR"/>
</dbReference>
<name>A0A1M6GBC2_MALRU</name>
<dbReference type="InterPro" id="IPR002489">
    <property type="entry name" value="Glu_synth_asu_C"/>
</dbReference>
<dbReference type="AlphaFoldDB" id="A0A1M6GBC2"/>
<dbReference type="Pfam" id="PF12838">
    <property type="entry name" value="Fer4_7"/>
    <property type="match status" value="1"/>
</dbReference>
<dbReference type="Gene3D" id="2.160.20.60">
    <property type="entry name" value="Glutamate synthase, alpha subunit, C-terminal domain"/>
    <property type="match status" value="1"/>
</dbReference>
<sequence>MAAQINGFDENNKRLSTQELLMQVYAALDKGETEFEVLSSGHHNIGGPLWTEDGTPLKFTVKNPGQRVGSFGLDGTSITVNGSTSADAGWLNAGAELIIKGDSGDTTAHCAASGKIYVAGRVGTRSGSLMKHDPAYPAPELWVLKNTGSFCFEFMGGGTAVVCGIDSEEFDSVLGDRACMGMVGGTIYIRGEAKNLPDEVWLLDLDDADREFLSQGLPTFLEKIDRTQHLETLTDFSQWKKISAKTYEERQKHKPMRLTMREFRLGKWVGEGGIFADVVTDDYDYTAGLVNTGDDRLKIPHWQNKAFCAPCEAACPSSIPTQDRINLLREGKYKEAVELVLHYSPFPSSVCGEVCPNPCMDACTRQYIDLPVSMQALGKLSQDAESPIAKPDSGKKVAIIGGGPGGLSAAWHLRLLGHGATIIEADKEVGGKLRQVIPTDRLPAESLNGEIQRIKDMGVAVQTDTKVDKPMFEKLQKDFDAVIIASGAHNPVVIPFPGHERLVKGLDFLKKVNNGENPPIGEKVVVIGAGNAGMDVCLGAYAMGAKKVTAIDIQRPAAFKKEIEHFKKLGGTIEWPVFTEKVSEKGLHTKDGRLIEADTVIISIGERPDLSFIPREWQSERGMAEVDDCWQLTKAPGVFAIGDTTAPGLLTHAIGHGRETAEYIDDLFAGKELKAKKKLPQISQSCLSKELFQPQNRSRFCVTDATQETSRCISCGTCRDCSMCLEACPEGAIRREETADGSFEYISDDHICIGCGICAGMCPCGIWGMEQVV</sequence>
<dbReference type="Pfam" id="PF01493">
    <property type="entry name" value="GXGXG"/>
    <property type="match status" value="1"/>
</dbReference>
<evidence type="ECO:0000313" key="5">
    <source>
        <dbReference type="EMBL" id="SHJ07182.1"/>
    </source>
</evidence>
<dbReference type="GO" id="GO:0016491">
    <property type="term" value="F:oxidoreductase activity"/>
    <property type="evidence" value="ECO:0007669"/>
    <property type="project" value="InterPro"/>
</dbReference>
<dbReference type="OrthoDB" id="9803192at2"/>
<dbReference type="InterPro" id="IPR051394">
    <property type="entry name" value="Glutamate_Synthase"/>
</dbReference>
<feature type="domain" description="4Fe-4S ferredoxin-type" evidence="4">
    <location>
        <begin position="709"/>
        <end position="738"/>
    </location>
</feature>
<proteinExistence type="predicted"/>
<dbReference type="SUPFAM" id="SSF51905">
    <property type="entry name" value="FAD/NAD(P)-binding domain"/>
    <property type="match status" value="1"/>
</dbReference>
<dbReference type="EMBL" id="FQZT01000004">
    <property type="protein sequence ID" value="SHJ07182.1"/>
    <property type="molecule type" value="Genomic_DNA"/>
</dbReference>
<dbReference type="Pfam" id="PF07992">
    <property type="entry name" value="Pyr_redox_2"/>
    <property type="match status" value="1"/>
</dbReference>
<evidence type="ECO:0000256" key="2">
    <source>
        <dbReference type="ARBA" id="ARBA00023004"/>
    </source>
</evidence>
<evidence type="ECO:0000259" key="4">
    <source>
        <dbReference type="PROSITE" id="PS51379"/>
    </source>
</evidence>
<dbReference type="InterPro" id="IPR017896">
    <property type="entry name" value="4Fe4S_Fe-S-bd"/>
</dbReference>
<gene>
    <name evidence="5" type="ORF">SAMN02745165_01479</name>
</gene>
<keyword evidence="2" id="KW-0408">Iron</keyword>
<dbReference type="STRING" id="1122189.SAMN02745165_01479"/>
<dbReference type="InterPro" id="IPR023753">
    <property type="entry name" value="FAD/NAD-binding_dom"/>
</dbReference>
<dbReference type="PRINTS" id="PR00469">
    <property type="entry name" value="PNDRDTASEII"/>
</dbReference>
<evidence type="ECO:0000313" key="6">
    <source>
        <dbReference type="Proteomes" id="UP000184171"/>
    </source>
</evidence>
<reference evidence="5 6" key="1">
    <citation type="submission" date="2016-11" db="EMBL/GenBank/DDBJ databases">
        <authorList>
            <person name="Jaros S."/>
            <person name="Januszkiewicz K."/>
            <person name="Wedrychowicz H."/>
        </authorList>
    </citation>
    <scope>NUCLEOTIDE SEQUENCE [LARGE SCALE GENOMIC DNA]</scope>
    <source>
        <strain evidence="5 6">DSM 5091</strain>
    </source>
</reference>
<dbReference type="InterPro" id="IPR009051">
    <property type="entry name" value="Helical_ferredxn"/>
</dbReference>
<dbReference type="PANTHER" id="PTHR43100:SF2">
    <property type="entry name" value="BNAA03G19380D PROTEIN"/>
    <property type="match status" value="1"/>
</dbReference>
<dbReference type="Gene3D" id="1.10.1060.10">
    <property type="entry name" value="Alpha-helical ferredoxin"/>
    <property type="match status" value="1"/>
</dbReference>
<dbReference type="PROSITE" id="PS00198">
    <property type="entry name" value="4FE4S_FER_1"/>
    <property type="match status" value="1"/>
</dbReference>
<dbReference type="Proteomes" id="UP000184171">
    <property type="component" value="Unassembled WGS sequence"/>
</dbReference>
<dbReference type="Gene3D" id="3.30.70.20">
    <property type="match status" value="1"/>
</dbReference>
<dbReference type="PROSITE" id="PS51379">
    <property type="entry name" value="4FE4S_FER_2"/>
    <property type="match status" value="2"/>
</dbReference>